<comment type="caution">
    <text evidence="6">The sequence shown here is derived from an EMBL/GenBank/DDBJ whole genome shotgun (WGS) entry which is preliminary data.</text>
</comment>
<organism evidence="6 7">
    <name type="scientific">Bradyrhizobium algeriense</name>
    <dbReference type="NCBI Taxonomy" id="634784"/>
    <lineage>
        <taxon>Bacteria</taxon>
        <taxon>Pseudomonadati</taxon>
        <taxon>Pseudomonadota</taxon>
        <taxon>Alphaproteobacteria</taxon>
        <taxon>Hyphomicrobiales</taxon>
        <taxon>Nitrobacteraceae</taxon>
        <taxon>Bradyrhizobium</taxon>
    </lineage>
</organism>
<dbReference type="InterPro" id="IPR036388">
    <property type="entry name" value="WH-like_DNA-bd_sf"/>
</dbReference>
<dbReference type="PANTHER" id="PTHR12558">
    <property type="entry name" value="CELL DIVISION CYCLE 16,23,27"/>
    <property type="match status" value="1"/>
</dbReference>
<dbReference type="SUPFAM" id="SSF46894">
    <property type="entry name" value="C-terminal effector domain of the bipartite response regulators"/>
    <property type="match status" value="1"/>
</dbReference>
<dbReference type="SMART" id="SM00862">
    <property type="entry name" value="Trans_reg_C"/>
    <property type="match status" value="1"/>
</dbReference>
<dbReference type="Gene3D" id="1.25.40.10">
    <property type="entry name" value="Tetratricopeptide repeat domain"/>
    <property type="match status" value="1"/>
</dbReference>
<feature type="region of interest" description="Disordered" evidence="3">
    <location>
        <begin position="513"/>
        <end position="534"/>
    </location>
</feature>
<feature type="domain" description="OmpR/PhoB-type" evidence="5">
    <location>
        <begin position="1"/>
        <end position="96"/>
    </location>
</feature>
<dbReference type="GO" id="GO:0003677">
    <property type="term" value="F:DNA binding"/>
    <property type="evidence" value="ECO:0007669"/>
    <property type="project" value="UniProtKB-KW"/>
</dbReference>
<dbReference type="PROSITE" id="PS51755">
    <property type="entry name" value="OMPR_PHOB"/>
    <property type="match status" value="1"/>
</dbReference>
<dbReference type="SUPFAM" id="SSF48452">
    <property type="entry name" value="TPR-like"/>
    <property type="match status" value="1"/>
</dbReference>
<evidence type="ECO:0000313" key="7">
    <source>
        <dbReference type="Proteomes" id="UP001364224"/>
    </source>
</evidence>
<feature type="transmembrane region" description="Helical" evidence="4">
    <location>
        <begin position="144"/>
        <end position="164"/>
    </location>
</feature>
<dbReference type="Pfam" id="PF13181">
    <property type="entry name" value="TPR_8"/>
    <property type="match status" value="2"/>
</dbReference>
<keyword evidence="1 2" id="KW-0238">DNA-binding</keyword>
<proteinExistence type="predicted"/>
<evidence type="ECO:0000256" key="1">
    <source>
        <dbReference type="ARBA" id="ARBA00023125"/>
    </source>
</evidence>
<dbReference type="RefSeq" id="WP_334486296.1">
    <property type="nucleotide sequence ID" value="NZ_JAZHRV010000001.1"/>
</dbReference>
<dbReference type="Pfam" id="PF00486">
    <property type="entry name" value="Trans_reg_C"/>
    <property type="match status" value="1"/>
</dbReference>
<dbReference type="Pfam" id="PF14559">
    <property type="entry name" value="TPR_19"/>
    <property type="match status" value="1"/>
</dbReference>
<dbReference type="PANTHER" id="PTHR12558:SF33">
    <property type="entry name" value="BLL7664 PROTEIN"/>
    <property type="match status" value="1"/>
</dbReference>
<dbReference type="Proteomes" id="UP001364224">
    <property type="component" value="Unassembled WGS sequence"/>
</dbReference>
<evidence type="ECO:0000256" key="3">
    <source>
        <dbReference type="SAM" id="MobiDB-lite"/>
    </source>
</evidence>
<dbReference type="InterPro" id="IPR011990">
    <property type="entry name" value="TPR-like_helical_dom_sf"/>
</dbReference>
<dbReference type="SMART" id="SM00028">
    <property type="entry name" value="TPR"/>
    <property type="match status" value="3"/>
</dbReference>
<feature type="compositionally biased region" description="Polar residues" evidence="3">
    <location>
        <begin position="522"/>
        <end position="534"/>
    </location>
</feature>
<dbReference type="Gene3D" id="1.10.10.10">
    <property type="entry name" value="Winged helix-like DNA-binding domain superfamily/Winged helix DNA-binding domain"/>
    <property type="match status" value="1"/>
</dbReference>
<protein>
    <submittedName>
        <fullName evidence="6">DNA-binding winged helix-turn-helix (WHTH) protein/Flp pilus assembly protein TadD</fullName>
    </submittedName>
</protein>
<keyword evidence="7" id="KW-1185">Reference proteome</keyword>
<evidence type="ECO:0000259" key="5">
    <source>
        <dbReference type="PROSITE" id="PS51755"/>
    </source>
</evidence>
<reference evidence="6 7" key="1">
    <citation type="submission" date="2024-02" db="EMBL/GenBank/DDBJ databases">
        <title>Adaptive strategies in a cosmopolitan and abundant soil bacterium.</title>
        <authorList>
            <person name="Carini P."/>
        </authorList>
    </citation>
    <scope>NUCLEOTIDE SEQUENCE [LARGE SCALE GENOMIC DNA]</scope>
    <source>
        <strain evidence="6 7">AZCC 1608</strain>
    </source>
</reference>
<gene>
    <name evidence="6" type="ORF">V1286_006395</name>
</gene>
<evidence type="ECO:0000256" key="4">
    <source>
        <dbReference type="SAM" id="Phobius"/>
    </source>
</evidence>
<keyword evidence="4" id="KW-1133">Transmembrane helix</keyword>
<dbReference type="InterPro" id="IPR001867">
    <property type="entry name" value="OmpR/PhoB-type_DNA-bd"/>
</dbReference>
<sequence>MLRFSGFELDSERAELRTSDGGTIRLRPKSLEILRLLASNAGRVLSKQQLMEAVWPNVHVGEDSLFQCIREIRTALGDGKRQVVRVISGRGYLFQAEVTEVPVPAAPEIAPVSQPVPVASDTKATVEANNEPAKRLFDFSRRRIAFASVAGLAILCTAIAVWMLRPGLIFARGPTTIAVMPMTDASSDPLVAQMAADVSSRLTDGLAKIENIRVLAPETGAPKADFVVKGELQKSEQAWSIRMRMTNTATGEVTWTASYQVNPADTDLQMQQSRLAAGVGHALALRINELLNADGPSATKSKVVIEQATAHINQTSPERFQAAQAILEKALAEDPDNVEVQVALAALLMRGVQMVWLGTDEREAAETKAEAMLQRTLRAKPNYIPAHEAHCRFLNATNQFSASLVACARALSFDPWNGIALYHVGLAQIQLGRFEDALATFKQADRFDTPQVSRWTWMIGAGWANMLMGRAEDAVPWLLKSIAITAASGRTHMLLAAAYQQLGKTEEARAAMEKGRELRPGSTVQNVPTPRKNSSPVYIEAAERIMQLMAAAGLPEG</sequence>
<keyword evidence="4" id="KW-0812">Transmembrane</keyword>
<accession>A0ABU8BJY4</accession>
<name>A0ABU8BJY4_9BRAD</name>
<feature type="DNA-binding region" description="OmpR/PhoB-type" evidence="2">
    <location>
        <begin position="1"/>
        <end position="96"/>
    </location>
</feature>
<dbReference type="CDD" id="cd00383">
    <property type="entry name" value="trans_reg_C"/>
    <property type="match status" value="1"/>
</dbReference>
<evidence type="ECO:0000256" key="2">
    <source>
        <dbReference type="PROSITE-ProRule" id="PRU01091"/>
    </source>
</evidence>
<dbReference type="InterPro" id="IPR016032">
    <property type="entry name" value="Sig_transdc_resp-reg_C-effctor"/>
</dbReference>
<dbReference type="EMBL" id="JAZHRV010000001">
    <property type="protein sequence ID" value="MEH2558866.1"/>
    <property type="molecule type" value="Genomic_DNA"/>
</dbReference>
<keyword evidence="4" id="KW-0472">Membrane</keyword>
<evidence type="ECO:0000313" key="6">
    <source>
        <dbReference type="EMBL" id="MEH2558866.1"/>
    </source>
</evidence>
<dbReference type="InterPro" id="IPR019734">
    <property type="entry name" value="TPR_rpt"/>
</dbReference>